<dbReference type="STRING" id="2903.R1DLA2"/>
<dbReference type="PANTHER" id="PTHR27000">
    <property type="entry name" value="LEUCINE-RICH REPEAT RECEPTOR-LIKE PROTEIN KINASE FAMILY PROTEIN-RELATED"/>
    <property type="match status" value="1"/>
</dbReference>
<dbReference type="OMA" id="YANTTPV"/>
<dbReference type="GeneID" id="17281564"/>
<keyword evidence="2" id="KW-0433">Leucine-rich repeat</keyword>
<keyword evidence="8" id="KW-0675">Receptor</keyword>
<keyword evidence="11" id="KW-1185">Reference proteome</keyword>
<evidence type="ECO:0000313" key="11">
    <source>
        <dbReference type="Proteomes" id="UP000013827"/>
    </source>
</evidence>
<evidence type="ECO:0000256" key="5">
    <source>
        <dbReference type="ARBA" id="ARBA00022737"/>
    </source>
</evidence>
<accession>A0A0D3KKK8</accession>
<dbReference type="KEGG" id="ehx:EMIHUDRAFT_54755"/>
<dbReference type="InterPro" id="IPR001611">
    <property type="entry name" value="Leu-rich_rpt"/>
</dbReference>
<evidence type="ECO:0000313" key="10">
    <source>
        <dbReference type="EnsemblProtists" id="EOD36293"/>
    </source>
</evidence>
<dbReference type="AlphaFoldDB" id="A0A0D3KKK8"/>
<dbReference type="InterPro" id="IPR032675">
    <property type="entry name" value="LRR_dom_sf"/>
</dbReference>
<comment type="subcellular location">
    <subcellularLocation>
        <location evidence="1">Membrane</location>
        <topology evidence="1">Single-pass membrane protein</topology>
    </subcellularLocation>
</comment>
<dbReference type="PANTHER" id="PTHR27000:SF642">
    <property type="entry name" value="INACTIVE LEUCINE-RICH REPEAT RECEPTOR KINASE XIAO-RELATED"/>
    <property type="match status" value="1"/>
</dbReference>
<evidence type="ECO:0000256" key="8">
    <source>
        <dbReference type="ARBA" id="ARBA00023170"/>
    </source>
</evidence>
<evidence type="ECO:0000256" key="1">
    <source>
        <dbReference type="ARBA" id="ARBA00004167"/>
    </source>
</evidence>
<reference evidence="10" key="2">
    <citation type="submission" date="2024-10" db="UniProtKB">
        <authorList>
            <consortium name="EnsemblProtists"/>
        </authorList>
    </citation>
    <scope>IDENTIFICATION</scope>
</reference>
<evidence type="ECO:0000256" key="4">
    <source>
        <dbReference type="ARBA" id="ARBA00022729"/>
    </source>
</evidence>
<keyword evidence="9" id="KW-0325">Glycoprotein</keyword>
<dbReference type="PaxDb" id="2903-EOD36293"/>
<evidence type="ECO:0000256" key="3">
    <source>
        <dbReference type="ARBA" id="ARBA00022692"/>
    </source>
</evidence>
<keyword evidence="5" id="KW-0677">Repeat</keyword>
<keyword evidence="3" id="KW-0812">Transmembrane</keyword>
<proteinExistence type="predicted"/>
<evidence type="ECO:0000256" key="7">
    <source>
        <dbReference type="ARBA" id="ARBA00023136"/>
    </source>
</evidence>
<evidence type="ECO:0000256" key="2">
    <source>
        <dbReference type="ARBA" id="ARBA00022614"/>
    </source>
</evidence>
<dbReference type="SUPFAM" id="SSF52058">
    <property type="entry name" value="L domain-like"/>
    <property type="match status" value="1"/>
</dbReference>
<keyword evidence="7" id="KW-0472">Membrane</keyword>
<keyword evidence="4" id="KW-0732">Signal</keyword>
<evidence type="ECO:0000256" key="9">
    <source>
        <dbReference type="ARBA" id="ARBA00023180"/>
    </source>
</evidence>
<dbReference type="Pfam" id="PF00560">
    <property type="entry name" value="LRR_1"/>
    <property type="match status" value="3"/>
</dbReference>
<reference evidence="11" key="1">
    <citation type="journal article" date="2013" name="Nature">
        <title>Pan genome of the phytoplankton Emiliania underpins its global distribution.</title>
        <authorList>
            <person name="Read B.A."/>
            <person name="Kegel J."/>
            <person name="Klute M.J."/>
            <person name="Kuo A."/>
            <person name="Lefebvre S.C."/>
            <person name="Maumus F."/>
            <person name="Mayer C."/>
            <person name="Miller J."/>
            <person name="Monier A."/>
            <person name="Salamov A."/>
            <person name="Young J."/>
            <person name="Aguilar M."/>
            <person name="Claverie J.M."/>
            <person name="Frickenhaus S."/>
            <person name="Gonzalez K."/>
            <person name="Herman E.K."/>
            <person name="Lin Y.C."/>
            <person name="Napier J."/>
            <person name="Ogata H."/>
            <person name="Sarno A.F."/>
            <person name="Shmutz J."/>
            <person name="Schroeder D."/>
            <person name="de Vargas C."/>
            <person name="Verret F."/>
            <person name="von Dassow P."/>
            <person name="Valentin K."/>
            <person name="Van de Peer Y."/>
            <person name="Wheeler G."/>
            <person name="Dacks J.B."/>
            <person name="Delwiche C.F."/>
            <person name="Dyhrman S.T."/>
            <person name="Glockner G."/>
            <person name="John U."/>
            <person name="Richards T."/>
            <person name="Worden A.Z."/>
            <person name="Zhang X."/>
            <person name="Grigoriev I.V."/>
            <person name="Allen A.E."/>
            <person name="Bidle K."/>
            <person name="Borodovsky M."/>
            <person name="Bowler C."/>
            <person name="Brownlee C."/>
            <person name="Cock J.M."/>
            <person name="Elias M."/>
            <person name="Gladyshev V.N."/>
            <person name="Groth M."/>
            <person name="Guda C."/>
            <person name="Hadaegh A."/>
            <person name="Iglesias-Rodriguez M.D."/>
            <person name="Jenkins J."/>
            <person name="Jones B.M."/>
            <person name="Lawson T."/>
            <person name="Leese F."/>
            <person name="Lindquist E."/>
            <person name="Lobanov A."/>
            <person name="Lomsadze A."/>
            <person name="Malik S.B."/>
            <person name="Marsh M.E."/>
            <person name="Mackinder L."/>
            <person name="Mock T."/>
            <person name="Mueller-Roeber B."/>
            <person name="Pagarete A."/>
            <person name="Parker M."/>
            <person name="Probert I."/>
            <person name="Quesneville H."/>
            <person name="Raines C."/>
            <person name="Rensing S.A."/>
            <person name="Riano-Pachon D.M."/>
            <person name="Richier S."/>
            <person name="Rokitta S."/>
            <person name="Shiraiwa Y."/>
            <person name="Soanes D.M."/>
            <person name="van der Giezen M."/>
            <person name="Wahlund T.M."/>
            <person name="Williams B."/>
            <person name="Wilson W."/>
            <person name="Wolfe G."/>
            <person name="Wurch L.L."/>
        </authorList>
    </citation>
    <scope>NUCLEOTIDE SEQUENCE</scope>
</reference>
<dbReference type="EnsemblProtists" id="EOD36293">
    <property type="protein sequence ID" value="EOD36293"/>
    <property type="gene ID" value="EMIHUDRAFT_54755"/>
</dbReference>
<dbReference type="GO" id="GO:0016020">
    <property type="term" value="C:membrane"/>
    <property type="evidence" value="ECO:0007669"/>
    <property type="project" value="UniProtKB-SubCell"/>
</dbReference>
<dbReference type="RefSeq" id="XP_005788722.1">
    <property type="nucleotide sequence ID" value="XM_005788665.1"/>
</dbReference>
<dbReference type="Gene3D" id="3.80.10.10">
    <property type="entry name" value="Ribonuclease Inhibitor"/>
    <property type="match status" value="1"/>
</dbReference>
<evidence type="ECO:0000256" key="6">
    <source>
        <dbReference type="ARBA" id="ARBA00022989"/>
    </source>
</evidence>
<dbReference type="Proteomes" id="UP000013827">
    <property type="component" value="Unassembled WGS sequence"/>
</dbReference>
<organism evidence="10 11">
    <name type="scientific">Emiliania huxleyi (strain CCMP1516)</name>
    <dbReference type="NCBI Taxonomy" id="280463"/>
    <lineage>
        <taxon>Eukaryota</taxon>
        <taxon>Haptista</taxon>
        <taxon>Haptophyta</taxon>
        <taxon>Prymnesiophyceae</taxon>
        <taxon>Isochrysidales</taxon>
        <taxon>Noelaerhabdaceae</taxon>
        <taxon>Emiliania</taxon>
    </lineage>
</organism>
<name>A0A0D3KKK8_EMIH1</name>
<keyword evidence="6" id="KW-1133">Transmembrane helix</keyword>
<dbReference type="HOGENOM" id="CLU_1109438_0_0_1"/>
<dbReference type="eggNOG" id="ENOG502QRRF">
    <property type="taxonomic scope" value="Eukaryota"/>
</dbReference>
<sequence>AGVTCDHNGNVVELDLNGLALRGELPSSIADLTSLERLAISNNQLSGQLPPAIFSSPVLKRLDVTHNHFSGPIPCPADDSPLRQLDLSQNEFAVGLPGCLFVAAPRLERLAINYLSLNSELPAEIKEATALKELLADHAGLTGRLPGEMHCLKRLTRLSLERNHLSGPFPQWAVDGMSSLRELRLSFNGFSGPLPTFPASLPLERVYLDHNRFSGAF</sequence>
<protein>
    <submittedName>
        <fullName evidence="10">Uncharacterized protein</fullName>
    </submittedName>
</protein>